<organism evidence="2 3">
    <name type="scientific">Fusarium equiseti</name>
    <name type="common">Fusarium scirpi</name>
    <dbReference type="NCBI Taxonomy" id="61235"/>
    <lineage>
        <taxon>Eukaryota</taxon>
        <taxon>Fungi</taxon>
        <taxon>Dikarya</taxon>
        <taxon>Ascomycota</taxon>
        <taxon>Pezizomycotina</taxon>
        <taxon>Sordariomycetes</taxon>
        <taxon>Hypocreomycetidae</taxon>
        <taxon>Hypocreales</taxon>
        <taxon>Nectriaceae</taxon>
        <taxon>Fusarium</taxon>
        <taxon>Fusarium incarnatum-equiseti species complex</taxon>
    </lineage>
</organism>
<accession>A0ABQ8QYR3</accession>
<dbReference type="Gene3D" id="2.40.370.10">
    <property type="entry name" value="AttH-like domain"/>
    <property type="match status" value="1"/>
</dbReference>
<dbReference type="SUPFAM" id="SSF159245">
    <property type="entry name" value="AttH-like"/>
    <property type="match status" value="1"/>
</dbReference>
<name>A0ABQ8QYR3_FUSEQ</name>
<feature type="chain" id="PRO_5046263800" evidence="1">
    <location>
        <begin position="17"/>
        <end position="329"/>
    </location>
</feature>
<dbReference type="EMBL" id="JAOQBH010000026">
    <property type="protein sequence ID" value="KAJ4116105.1"/>
    <property type="molecule type" value="Genomic_DNA"/>
</dbReference>
<dbReference type="Proteomes" id="UP001152024">
    <property type="component" value="Unassembled WGS sequence"/>
</dbReference>
<evidence type="ECO:0000313" key="2">
    <source>
        <dbReference type="EMBL" id="KAJ4116105.1"/>
    </source>
</evidence>
<keyword evidence="3" id="KW-1185">Reference proteome</keyword>
<keyword evidence="1" id="KW-0732">Signal</keyword>
<protein>
    <submittedName>
        <fullName evidence="2">Uncharacterized protein</fullName>
    </submittedName>
</protein>
<gene>
    <name evidence="2" type="ORF">NW768_011077</name>
</gene>
<evidence type="ECO:0000313" key="3">
    <source>
        <dbReference type="Proteomes" id="UP001152024"/>
    </source>
</evidence>
<sequence>MRYSAALLALASVTSALEIPSFAPPSFPVSNIDNDGTHAGRYDVRKTMVWLDEDNPENLNRVEDLKHLNSTGATVFAPGTGKHDHLDFRSQIQNLTSPKGGDNYTNMHITTDYAGVKLDVHMTPTGKNLYVGGNGGVTLSSKGNDFRTLIPGYSWYWGNPTLRLNGTITIDGKEKQIDYERSRGYLERQSGQFGISGGHWGYWLYLSNGIFVHGWVVGPTVEKPFGVPAWATVWHPNGIHEVLEVGNTTTASDVWKSEYSGKNYFQNFQLDLPTRGASFKIHQAIKKSEIRPLPDTSGYNITEAYAQGKGIWEGEEVTFYGHAEQLSYW</sequence>
<reference evidence="2" key="1">
    <citation type="submission" date="2022-09" db="EMBL/GenBank/DDBJ databases">
        <title>Fusarium specimens isolated from Avocado Roots.</title>
        <authorList>
            <person name="Stajich J."/>
            <person name="Roper C."/>
            <person name="Heimlech-Rivalta G."/>
        </authorList>
    </citation>
    <scope>NUCLEOTIDE SEQUENCE</scope>
    <source>
        <strain evidence="2">CF00095</strain>
    </source>
</reference>
<evidence type="ECO:0000256" key="1">
    <source>
        <dbReference type="SAM" id="SignalP"/>
    </source>
</evidence>
<comment type="caution">
    <text evidence="2">The sequence shown here is derived from an EMBL/GenBank/DDBJ whole genome shotgun (WGS) entry which is preliminary data.</text>
</comment>
<feature type="signal peptide" evidence="1">
    <location>
        <begin position="1"/>
        <end position="16"/>
    </location>
</feature>
<proteinExistence type="predicted"/>
<dbReference type="InterPro" id="IPR023374">
    <property type="entry name" value="AttH-like_dom_sf"/>
</dbReference>